<dbReference type="EMBL" id="QXFM01000057">
    <property type="protein sequence ID" value="RIV89714.1"/>
    <property type="molecule type" value="Genomic_DNA"/>
</dbReference>
<keyword evidence="3" id="KW-1185">Reference proteome</keyword>
<reference evidence="2 3" key="1">
    <citation type="submission" date="2018-08" db="EMBL/GenBank/DDBJ databases">
        <title>Erythrobacter zhengii sp.nov., a bacterium isolated from deep-sea sediment.</title>
        <authorList>
            <person name="Fang C."/>
            <person name="Wu Y.-H."/>
            <person name="Sun C."/>
            <person name="Wang H."/>
            <person name="Cheng H."/>
            <person name="Meng F.-X."/>
            <person name="Wang C.-S."/>
            <person name="Xu X.-W."/>
        </authorList>
    </citation>
    <scope>NUCLEOTIDE SEQUENCE [LARGE SCALE GENOMIC DNA]</scope>
    <source>
        <strain evidence="2 3">CCTCC AB 2015396</strain>
    </source>
</reference>
<evidence type="ECO:0000313" key="2">
    <source>
        <dbReference type="EMBL" id="RIV89714.1"/>
    </source>
</evidence>
<feature type="transmembrane region" description="Helical" evidence="1">
    <location>
        <begin position="71"/>
        <end position="90"/>
    </location>
</feature>
<protein>
    <submittedName>
        <fullName evidence="2">Uncharacterized protein</fullName>
    </submittedName>
</protein>
<gene>
    <name evidence="2" type="ORF">D2V17_05435</name>
</gene>
<proteinExistence type="predicted"/>
<sequence>MREPCQPRKRRAAPQENETMIALFKAIPFGIFLSLIVALFMGSGGATGGMLAVEPFHVNIPELGIAMKLYWSWYLFLGGTLLSWFLLLMMGD</sequence>
<dbReference type="RefSeq" id="WP_119592078.1">
    <property type="nucleotide sequence ID" value="NZ_QXFM01000057.1"/>
</dbReference>
<dbReference type="AlphaFoldDB" id="A0A3A1P838"/>
<accession>A0A3A1P838</accession>
<name>A0A3A1P838_9SPHN</name>
<keyword evidence="1" id="KW-1133">Transmembrane helix</keyword>
<organism evidence="2 3">
    <name type="scientific">Aurantiacibacter xanthus</name>
    <dbReference type="NCBI Taxonomy" id="1784712"/>
    <lineage>
        <taxon>Bacteria</taxon>
        <taxon>Pseudomonadati</taxon>
        <taxon>Pseudomonadota</taxon>
        <taxon>Alphaproteobacteria</taxon>
        <taxon>Sphingomonadales</taxon>
        <taxon>Erythrobacteraceae</taxon>
        <taxon>Aurantiacibacter</taxon>
    </lineage>
</organism>
<keyword evidence="1" id="KW-0472">Membrane</keyword>
<comment type="caution">
    <text evidence="2">The sequence shown here is derived from an EMBL/GenBank/DDBJ whole genome shotgun (WGS) entry which is preliminary data.</text>
</comment>
<feature type="transmembrane region" description="Helical" evidence="1">
    <location>
        <begin position="21"/>
        <end position="41"/>
    </location>
</feature>
<dbReference type="Proteomes" id="UP000265366">
    <property type="component" value="Unassembled WGS sequence"/>
</dbReference>
<evidence type="ECO:0000313" key="3">
    <source>
        <dbReference type="Proteomes" id="UP000265366"/>
    </source>
</evidence>
<evidence type="ECO:0000256" key="1">
    <source>
        <dbReference type="SAM" id="Phobius"/>
    </source>
</evidence>
<keyword evidence="1" id="KW-0812">Transmembrane</keyword>
<dbReference type="OrthoDB" id="7433080at2"/>